<organism evidence="1 2">
    <name type="scientific">Elizabethkingia miricola</name>
    <name type="common">Chryseobacterium miricola</name>
    <dbReference type="NCBI Taxonomy" id="172045"/>
    <lineage>
        <taxon>Bacteria</taxon>
        <taxon>Pseudomonadati</taxon>
        <taxon>Bacteroidota</taxon>
        <taxon>Flavobacteriia</taxon>
        <taxon>Flavobacteriales</taxon>
        <taxon>Weeksellaceae</taxon>
        <taxon>Elizabethkingia</taxon>
    </lineage>
</organism>
<evidence type="ECO:0008006" key="3">
    <source>
        <dbReference type="Google" id="ProtNLM"/>
    </source>
</evidence>
<gene>
    <name evidence="1" type="ORF">LX74_02235</name>
</gene>
<keyword evidence="2" id="KW-1185">Reference proteome</keyword>
<name>A0ABY3NG64_ELIMR</name>
<proteinExistence type="predicted"/>
<dbReference type="Proteomes" id="UP000324513">
    <property type="component" value="Unassembled WGS sequence"/>
</dbReference>
<evidence type="ECO:0000313" key="2">
    <source>
        <dbReference type="Proteomes" id="UP000324513"/>
    </source>
</evidence>
<dbReference type="RefSeq" id="WP_065082394.1">
    <property type="nucleotide sequence ID" value="NZ_FLSS01000012.1"/>
</dbReference>
<sequence length="141" mass="15830">MLEKIKINGREYEWGDLTLMLGGRDIAGFRGFKSSKKVEREPVHAKGRQPRSIQTGNFTYEGEITMLTSEFQALQRAGKGTILSLMLDALLCYGNPTEGNAMTTKRVESLMFTAEEEEWKQGDKFAEVSIPFVALFIDDGI</sequence>
<dbReference type="EMBL" id="VNHK01000006">
    <property type="protein sequence ID" value="TYO91984.1"/>
    <property type="molecule type" value="Genomic_DNA"/>
</dbReference>
<reference evidence="1 2" key="1">
    <citation type="submission" date="2019-07" db="EMBL/GenBank/DDBJ databases">
        <title>Genomic Encyclopedia of Archaeal and Bacterial Type Strains, Phase II (KMG-II): from individual species to whole genera.</title>
        <authorList>
            <person name="Goeker M."/>
        </authorList>
    </citation>
    <scope>NUCLEOTIDE SEQUENCE [LARGE SCALE GENOMIC DNA]</scope>
    <source>
        <strain evidence="1 2">DSM 14571</strain>
    </source>
</reference>
<comment type="caution">
    <text evidence="1">The sequence shown here is derived from an EMBL/GenBank/DDBJ whole genome shotgun (WGS) entry which is preliminary data.</text>
</comment>
<protein>
    <recommendedName>
        <fullName evidence="3">Phage tail protein</fullName>
    </recommendedName>
</protein>
<evidence type="ECO:0000313" key="1">
    <source>
        <dbReference type="EMBL" id="TYO91984.1"/>
    </source>
</evidence>
<accession>A0ABY3NG64</accession>